<dbReference type="Gene3D" id="3.40.50.720">
    <property type="entry name" value="NAD(P)-binding Rossmann-like Domain"/>
    <property type="match status" value="1"/>
</dbReference>
<dbReference type="PANTHER" id="PTHR31873">
    <property type="entry name" value="L-ASPARTATE DEHYDROGENASE-RELATED"/>
    <property type="match status" value="1"/>
</dbReference>
<dbReference type="SUPFAM" id="SSF51735">
    <property type="entry name" value="NAD(P)-binding Rossmann-fold domains"/>
    <property type="match status" value="1"/>
</dbReference>
<dbReference type="Gene3D" id="3.30.360.10">
    <property type="entry name" value="Dihydrodipicolinate Reductase, domain 2"/>
    <property type="match status" value="1"/>
</dbReference>
<dbReference type="GO" id="GO:0050661">
    <property type="term" value="F:NADP binding"/>
    <property type="evidence" value="ECO:0007669"/>
    <property type="project" value="InterPro"/>
</dbReference>
<comment type="similarity">
    <text evidence="1">Belongs to the L-aspartate dehydrogenase family.</text>
</comment>
<evidence type="ECO:0000256" key="1">
    <source>
        <dbReference type="ARBA" id="ARBA00008331"/>
    </source>
</evidence>
<dbReference type="InterPro" id="IPR036291">
    <property type="entry name" value="NAD(P)-bd_dom_sf"/>
</dbReference>
<dbReference type="GO" id="GO:0033735">
    <property type="term" value="F:aspartate dehydrogenase [NAD(P)+] activity"/>
    <property type="evidence" value="ECO:0007669"/>
    <property type="project" value="InterPro"/>
</dbReference>
<protein>
    <submittedName>
        <fullName evidence="4">Aspartate dehydrogenase</fullName>
    </submittedName>
</protein>
<evidence type="ECO:0000259" key="2">
    <source>
        <dbReference type="Pfam" id="PF01958"/>
    </source>
</evidence>
<dbReference type="OrthoDB" id="1906017at2"/>
<dbReference type="InterPro" id="IPR002811">
    <property type="entry name" value="Asp_DH"/>
</dbReference>
<evidence type="ECO:0000313" key="5">
    <source>
        <dbReference type="Proteomes" id="UP000251835"/>
    </source>
</evidence>
<dbReference type="GO" id="GO:0009435">
    <property type="term" value="P:NAD+ biosynthetic process"/>
    <property type="evidence" value="ECO:0007669"/>
    <property type="project" value="InterPro"/>
</dbReference>
<keyword evidence="5" id="KW-1185">Reference proteome</keyword>
<dbReference type="PANTHER" id="PTHR31873:SF6">
    <property type="entry name" value="ASPARTATE DEHYDROGENASE DOMAIN-CONTAINING PROTEIN"/>
    <property type="match status" value="1"/>
</dbReference>
<dbReference type="AlphaFoldDB" id="A0A7L4UPG1"/>
<accession>A0A7L4UPG1</accession>
<organism evidence="4 5">
    <name type="scientific">Balneicella halophila</name>
    <dbReference type="NCBI Taxonomy" id="1537566"/>
    <lineage>
        <taxon>Bacteria</taxon>
        <taxon>Pseudomonadati</taxon>
        <taxon>Bacteroidota</taxon>
        <taxon>Bacteroidia</taxon>
        <taxon>Bacteroidales</taxon>
        <taxon>Balneicellaceae</taxon>
        <taxon>Balneicella</taxon>
    </lineage>
</organism>
<dbReference type="RefSeq" id="WP_116496598.1">
    <property type="nucleotide sequence ID" value="NZ_QENZ01000004.1"/>
</dbReference>
<name>A0A7L4UPG1_BALHA</name>
<gene>
    <name evidence="4" type="ORF">C7377_1393</name>
</gene>
<reference evidence="4 5" key="1">
    <citation type="submission" date="2018-05" db="EMBL/GenBank/DDBJ databases">
        <title>Genomic Encyclopedia of Type Strains, Phase IV (KMG-IV): sequencing the most valuable type-strain genomes for metagenomic binning, comparative biology and taxonomic classification.</title>
        <authorList>
            <person name="Goeker M."/>
        </authorList>
    </citation>
    <scope>NUCLEOTIDE SEQUENCE [LARGE SCALE GENOMIC DNA]</scope>
    <source>
        <strain evidence="4 5">DSM 28579</strain>
    </source>
</reference>
<dbReference type="InterPro" id="IPR005106">
    <property type="entry name" value="Asp/hSer_DH_NAD-bd"/>
</dbReference>
<feature type="domain" description="Aspartate/homoserine dehydrogenase NAD-binding" evidence="3">
    <location>
        <begin position="10"/>
        <end position="129"/>
    </location>
</feature>
<dbReference type="Pfam" id="PF01958">
    <property type="entry name" value="Asp_DH_C"/>
    <property type="match status" value="1"/>
</dbReference>
<evidence type="ECO:0000259" key="3">
    <source>
        <dbReference type="Pfam" id="PF03447"/>
    </source>
</evidence>
<comment type="caution">
    <text evidence="4">The sequence shown here is derived from an EMBL/GenBank/DDBJ whole genome shotgun (WGS) entry which is preliminary data.</text>
</comment>
<dbReference type="SUPFAM" id="SSF55347">
    <property type="entry name" value="Glyceraldehyde-3-phosphate dehydrogenase-like, C-terminal domain"/>
    <property type="match status" value="1"/>
</dbReference>
<proteinExistence type="inferred from homology"/>
<feature type="domain" description="Aspartate dehydrogenase" evidence="2">
    <location>
        <begin position="174"/>
        <end position="246"/>
    </location>
</feature>
<sequence>MKTHTFAIIGCGKLANIVVDALIDNMLPEYELIGCYSRTFNSAEKLATRVNNNVENYACKPCKTIDELFQLKPKYIVETATPNSLKNWGINALKNGSSIITLSIGAFSDDTFKNEMKQTAEKYNTRIHIASGAIGGLDILRTASLFEDCEVSFTSIKGAHRLKKLDLYDKKLEKEKREVFRGNAKEAIELLPTGINVAVATALASVGTEKLDVSVHSVPDFKDDEHIIELSSDTIKAEIDIFSSTSKLAGWSIVSTMRNIQAPITF</sequence>
<dbReference type="Proteomes" id="UP000251835">
    <property type="component" value="Unassembled WGS sequence"/>
</dbReference>
<evidence type="ECO:0000313" key="4">
    <source>
        <dbReference type="EMBL" id="PVX51060.1"/>
    </source>
</evidence>
<dbReference type="EMBL" id="QENZ01000004">
    <property type="protein sequence ID" value="PVX51060.1"/>
    <property type="molecule type" value="Genomic_DNA"/>
</dbReference>
<dbReference type="Pfam" id="PF03447">
    <property type="entry name" value="NAD_binding_3"/>
    <property type="match status" value="1"/>
</dbReference>